<dbReference type="GO" id="GO:0006303">
    <property type="term" value="P:double-strand break repair via nonhomologous end joining"/>
    <property type="evidence" value="ECO:0007669"/>
    <property type="project" value="TreeGrafter"/>
</dbReference>
<dbReference type="AlphaFoldDB" id="A0A4C1SMW0"/>
<dbReference type="Proteomes" id="UP000299102">
    <property type="component" value="Unassembled WGS sequence"/>
</dbReference>
<dbReference type="GO" id="GO:0005634">
    <property type="term" value="C:nucleus"/>
    <property type="evidence" value="ECO:0007669"/>
    <property type="project" value="TreeGrafter"/>
</dbReference>
<dbReference type="GO" id="GO:0044547">
    <property type="term" value="F:DNA topoisomerase binding"/>
    <property type="evidence" value="ECO:0007669"/>
    <property type="project" value="TreeGrafter"/>
</dbReference>
<dbReference type="OrthoDB" id="616263at2759"/>
<keyword evidence="2" id="KW-1185">Reference proteome</keyword>
<comment type="caution">
    <text evidence="1">The sequence shown here is derived from an EMBL/GenBank/DDBJ whole genome shotgun (WGS) entry which is preliminary data.</text>
</comment>
<dbReference type="GO" id="GO:0003697">
    <property type="term" value="F:single-stranded DNA binding"/>
    <property type="evidence" value="ECO:0007669"/>
    <property type="project" value="TreeGrafter"/>
</dbReference>
<protein>
    <submittedName>
        <fullName evidence="1">Histone-lysine N-methyltransferase SETMAR</fullName>
    </submittedName>
</protein>
<sequence>MKAYEPNAVSVRVAQNWFKRYLSGNFDVKDEPRSGRPVTDKVDVVLEKVKQDRHISSYDIAEEPWIDHKTVLTHLKKQWVLFPSEVSQKADARVTPQAWAALGAARALRREEGKMSEGRKCNFRFPPSAAPDERGAFGNYADIRNEVVAGVHVWTAPK</sequence>
<accession>A0A4C1SMW0</accession>
<organism evidence="1 2">
    <name type="scientific">Eumeta variegata</name>
    <name type="common">Bagworm moth</name>
    <name type="synonym">Eumeta japonica</name>
    <dbReference type="NCBI Taxonomy" id="151549"/>
    <lineage>
        <taxon>Eukaryota</taxon>
        <taxon>Metazoa</taxon>
        <taxon>Ecdysozoa</taxon>
        <taxon>Arthropoda</taxon>
        <taxon>Hexapoda</taxon>
        <taxon>Insecta</taxon>
        <taxon>Pterygota</taxon>
        <taxon>Neoptera</taxon>
        <taxon>Endopterygota</taxon>
        <taxon>Lepidoptera</taxon>
        <taxon>Glossata</taxon>
        <taxon>Ditrysia</taxon>
        <taxon>Tineoidea</taxon>
        <taxon>Psychidae</taxon>
        <taxon>Oiketicinae</taxon>
        <taxon>Eumeta</taxon>
    </lineage>
</organism>
<dbReference type="GO" id="GO:0000793">
    <property type="term" value="C:condensed chromosome"/>
    <property type="evidence" value="ECO:0007669"/>
    <property type="project" value="TreeGrafter"/>
</dbReference>
<evidence type="ECO:0000313" key="1">
    <source>
        <dbReference type="EMBL" id="GBP03314.1"/>
    </source>
</evidence>
<dbReference type="GO" id="GO:0044774">
    <property type="term" value="P:mitotic DNA integrity checkpoint signaling"/>
    <property type="evidence" value="ECO:0007669"/>
    <property type="project" value="TreeGrafter"/>
</dbReference>
<dbReference type="InterPro" id="IPR052709">
    <property type="entry name" value="Transposase-MT_Hybrid"/>
</dbReference>
<dbReference type="GO" id="GO:0035861">
    <property type="term" value="C:site of double-strand break"/>
    <property type="evidence" value="ECO:0007669"/>
    <property type="project" value="TreeGrafter"/>
</dbReference>
<dbReference type="GO" id="GO:0031297">
    <property type="term" value="P:replication fork processing"/>
    <property type="evidence" value="ECO:0007669"/>
    <property type="project" value="TreeGrafter"/>
</dbReference>
<proteinExistence type="predicted"/>
<dbReference type="PANTHER" id="PTHR46060">
    <property type="entry name" value="MARINER MOS1 TRANSPOSASE-LIKE PROTEIN"/>
    <property type="match status" value="1"/>
</dbReference>
<dbReference type="GO" id="GO:0000014">
    <property type="term" value="F:single-stranded DNA endodeoxyribonuclease activity"/>
    <property type="evidence" value="ECO:0007669"/>
    <property type="project" value="TreeGrafter"/>
</dbReference>
<name>A0A4C1SMW0_EUMVA</name>
<dbReference type="PANTHER" id="PTHR46060:SF2">
    <property type="entry name" value="HISTONE-LYSINE N-METHYLTRANSFERASE SETMAR"/>
    <property type="match status" value="1"/>
</dbReference>
<dbReference type="EMBL" id="BGZK01000009">
    <property type="protein sequence ID" value="GBP03314.1"/>
    <property type="molecule type" value="Genomic_DNA"/>
</dbReference>
<gene>
    <name evidence="1" type="primary">SETMAR</name>
    <name evidence="1" type="ORF">EVAR_2711_1</name>
</gene>
<keyword evidence="1" id="KW-0808">Transferase</keyword>
<dbReference type="GO" id="GO:0015074">
    <property type="term" value="P:DNA integration"/>
    <property type="evidence" value="ECO:0007669"/>
    <property type="project" value="TreeGrafter"/>
</dbReference>
<reference evidence="1 2" key="1">
    <citation type="journal article" date="2019" name="Commun. Biol.">
        <title>The bagworm genome reveals a unique fibroin gene that provides high tensile strength.</title>
        <authorList>
            <person name="Kono N."/>
            <person name="Nakamura H."/>
            <person name="Ohtoshi R."/>
            <person name="Tomita M."/>
            <person name="Numata K."/>
            <person name="Arakawa K."/>
        </authorList>
    </citation>
    <scope>NUCLEOTIDE SEQUENCE [LARGE SCALE GENOMIC DNA]</scope>
</reference>
<keyword evidence="1" id="KW-0489">Methyltransferase</keyword>
<dbReference type="GO" id="GO:0003690">
    <property type="term" value="F:double-stranded DNA binding"/>
    <property type="evidence" value="ECO:0007669"/>
    <property type="project" value="TreeGrafter"/>
</dbReference>
<evidence type="ECO:0000313" key="2">
    <source>
        <dbReference type="Proteomes" id="UP000299102"/>
    </source>
</evidence>
<dbReference type="GO" id="GO:0032259">
    <property type="term" value="P:methylation"/>
    <property type="evidence" value="ECO:0007669"/>
    <property type="project" value="UniProtKB-KW"/>
</dbReference>
<dbReference type="GO" id="GO:0000729">
    <property type="term" value="P:DNA double-strand break processing"/>
    <property type="evidence" value="ECO:0007669"/>
    <property type="project" value="TreeGrafter"/>
</dbReference>
<dbReference type="GO" id="GO:0046975">
    <property type="term" value="F:histone H3K36 methyltransferase activity"/>
    <property type="evidence" value="ECO:0007669"/>
    <property type="project" value="TreeGrafter"/>
</dbReference>
<dbReference type="GO" id="GO:0042800">
    <property type="term" value="F:histone H3K4 methyltransferase activity"/>
    <property type="evidence" value="ECO:0007669"/>
    <property type="project" value="TreeGrafter"/>
</dbReference>